<dbReference type="SUPFAM" id="SSF55469">
    <property type="entry name" value="FMN-dependent nitroreductase-like"/>
    <property type="match status" value="1"/>
</dbReference>
<keyword evidence="4 5" id="KW-0560">Oxidoreductase</keyword>
<proteinExistence type="inferred from homology"/>
<dbReference type="EMBL" id="JAJIAO010000010">
    <property type="protein sequence ID" value="MCK8625190.1"/>
    <property type="molecule type" value="Genomic_DNA"/>
</dbReference>
<dbReference type="Pfam" id="PF00881">
    <property type="entry name" value="Nitroreductase"/>
    <property type="match status" value="1"/>
</dbReference>
<comment type="similarity">
    <text evidence="1 5">Belongs to the flavin oxidoreductase frp family.</text>
</comment>
<dbReference type="InterPro" id="IPR016446">
    <property type="entry name" value="Flavin_OxRdtase_Frp"/>
</dbReference>
<dbReference type="PANTHER" id="PTHR43425:SF2">
    <property type="entry name" value="OXYGEN-INSENSITIVE NADPH NITROREDUCTASE"/>
    <property type="match status" value="1"/>
</dbReference>
<keyword evidence="3 5" id="KW-0288">FMN</keyword>
<evidence type="ECO:0000256" key="1">
    <source>
        <dbReference type="ARBA" id="ARBA00008366"/>
    </source>
</evidence>
<evidence type="ECO:0000256" key="5">
    <source>
        <dbReference type="PIRNR" id="PIRNR005426"/>
    </source>
</evidence>
<dbReference type="InterPro" id="IPR029479">
    <property type="entry name" value="Nitroreductase"/>
</dbReference>
<gene>
    <name evidence="7" type="ORF">LNP07_06635</name>
</gene>
<dbReference type="PANTHER" id="PTHR43425">
    <property type="entry name" value="OXYGEN-INSENSITIVE NADPH NITROREDUCTASE"/>
    <property type="match status" value="1"/>
</dbReference>
<keyword evidence="2 5" id="KW-0285">Flavoprotein</keyword>
<evidence type="ECO:0000313" key="8">
    <source>
        <dbReference type="Proteomes" id="UP001522905"/>
    </source>
</evidence>
<name>A0ABT0I368_9LACO</name>
<sequence length="252" mass="28752">MIVLENQVLDTLFNHRSIRNYQDKKLTNHQISQLLQAAQQASTSQFEQQFSVISVTDPAKLQVIADVTTYDLVKNAGHYFLFVADQHRNSQILKHIDSNVDTTNLHSTDKLLASIHDVDLALQSMLTAAESMGLGGVIMGSIYNDVDKIIDTFKLPELTFPVLGLALGYPDENPEIKPRITSEIIHYENEYNDQIDYNELTNYDNQVHAYYANRKHSAREESFTHHLMHDLKQSPVRKGILPALKRQGFLKF</sequence>
<dbReference type="Gene3D" id="3.40.109.10">
    <property type="entry name" value="NADH Oxidase"/>
    <property type="match status" value="1"/>
</dbReference>
<dbReference type="InterPro" id="IPR000415">
    <property type="entry name" value="Nitroreductase-like"/>
</dbReference>
<evidence type="ECO:0000259" key="6">
    <source>
        <dbReference type="Pfam" id="PF00881"/>
    </source>
</evidence>
<evidence type="ECO:0000256" key="3">
    <source>
        <dbReference type="ARBA" id="ARBA00022643"/>
    </source>
</evidence>
<reference evidence="7 8" key="1">
    <citation type="submission" date="2021-11" db="EMBL/GenBank/DDBJ databases">
        <title>Comparative genomics of bee honey and flower isolates.</title>
        <authorList>
            <person name="Bechtner J.D."/>
            <person name="Gallus M.K."/>
            <person name="Ehrmann M."/>
        </authorList>
    </citation>
    <scope>NUCLEOTIDE SEQUENCE [LARGE SCALE GENOMIC DNA]</scope>
    <source>
        <strain evidence="7 8">M161</strain>
    </source>
</reference>
<protein>
    <submittedName>
        <fullName evidence="7">Nitroreductase family protein</fullName>
    </submittedName>
</protein>
<keyword evidence="8" id="KW-1185">Reference proteome</keyword>
<evidence type="ECO:0000313" key="7">
    <source>
        <dbReference type="EMBL" id="MCK8625190.1"/>
    </source>
</evidence>
<dbReference type="Proteomes" id="UP001522905">
    <property type="component" value="Unassembled WGS sequence"/>
</dbReference>
<dbReference type="PIRSF" id="PIRSF005426">
    <property type="entry name" value="Frp"/>
    <property type="match status" value="1"/>
</dbReference>
<feature type="domain" description="Nitroreductase" evidence="6">
    <location>
        <begin position="14"/>
        <end position="169"/>
    </location>
</feature>
<keyword evidence="5" id="KW-0521">NADP</keyword>
<evidence type="ECO:0000256" key="4">
    <source>
        <dbReference type="ARBA" id="ARBA00023002"/>
    </source>
</evidence>
<organism evidence="7 8">
    <name type="scientific">Apilactobacillus xinyiensis</name>
    <dbReference type="NCBI Taxonomy" id="2841032"/>
    <lineage>
        <taxon>Bacteria</taxon>
        <taxon>Bacillati</taxon>
        <taxon>Bacillota</taxon>
        <taxon>Bacilli</taxon>
        <taxon>Lactobacillales</taxon>
        <taxon>Lactobacillaceae</taxon>
        <taxon>Apilactobacillus</taxon>
    </lineage>
</organism>
<evidence type="ECO:0000256" key="2">
    <source>
        <dbReference type="ARBA" id="ARBA00022630"/>
    </source>
</evidence>
<comment type="caution">
    <text evidence="7">The sequence shown here is derived from an EMBL/GenBank/DDBJ whole genome shotgun (WGS) entry which is preliminary data.</text>
</comment>
<accession>A0ABT0I368</accession>